<dbReference type="Proteomes" id="UP000033092">
    <property type="component" value="Chromosome"/>
</dbReference>
<dbReference type="HOGENOM" id="CLU_064233_0_0_2"/>
<dbReference type="Gene3D" id="3.40.50.2000">
    <property type="entry name" value="Glycogen Phosphorylase B"/>
    <property type="match status" value="1"/>
</dbReference>
<organism evidence="1 2">
    <name type="scientific">Methanosarcina siciliae HI350</name>
    <dbReference type="NCBI Taxonomy" id="1434119"/>
    <lineage>
        <taxon>Archaea</taxon>
        <taxon>Methanobacteriati</taxon>
        <taxon>Methanobacteriota</taxon>
        <taxon>Stenosarchaea group</taxon>
        <taxon>Methanomicrobia</taxon>
        <taxon>Methanosarcinales</taxon>
        <taxon>Methanosarcinaceae</taxon>
        <taxon>Methanosarcina</taxon>
    </lineage>
</organism>
<evidence type="ECO:0000313" key="2">
    <source>
        <dbReference type="Proteomes" id="UP000033092"/>
    </source>
</evidence>
<evidence type="ECO:0008006" key="3">
    <source>
        <dbReference type="Google" id="ProtNLM"/>
    </source>
</evidence>
<protein>
    <recommendedName>
        <fullName evidence="3">DUF354 domain-containing protein</fullName>
    </recommendedName>
</protein>
<name>A0A0E3PG58_9EURY</name>
<dbReference type="AlphaFoldDB" id="A0A0E3PG58"/>
<dbReference type="SUPFAM" id="SSF53756">
    <property type="entry name" value="UDP-Glycosyltransferase/glycogen phosphorylase"/>
    <property type="match status" value="1"/>
</dbReference>
<accession>A0A0E3PG58</accession>
<sequence length="344" mass="39656">MRIIIDIGHPKDVNVFKNVILALKKNGHEVKIVGRAKENIKNILEEFGFQGEFGPYYKNIVGKAFGIVHNDLWLYNIARKYQPDIFISQGSPYSAHASRLLGKPHLAYIDTEIAVPAIKLMLPFTDKIYTSSSFYTDLGPKQERFNGYYELAYLHPKYFKPNPEIKKKYDLEKYIILRLSALAAHHDLNATGMNFKTEEDLCDYIDQLEKYAKVKISSETTQWQTIKNHQLKNDPKDLHDLIFYSSLCIGEGATMASEAAILGVPSIYVSNTQRGYLNELEKKYGLVYTVQEREDGLKKATEILGNEYYKDKWLLKRETMLNEKIDVVDFIVRTVEAYADTRKI</sequence>
<gene>
    <name evidence="1" type="ORF">MSSIH_2955</name>
</gene>
<dbReference type="KEGG" id="msz:MSSIH_2955"/>
<dbReference type="RefSeq" id="WP_148705815.1">
    <property type="nucleotide sequence ID" value="NZ_CP009507.1"/>
</dbReference>
<proteinExistence type="predicted"/>
<dbReference type="Pfam" id="PF04007">
    <property type="entry name" value="DUF354"/>
    <property type="match status" value="1"/>
</dbReference>
<dbReference type="EMBL" id="CP009507">
    <property type="protein sequence ID" value="AKB33645.1"/>
    <property type="molecule type" value="Genomic_DNA"/>
</dbReference>
<dbReference type="PANTHER" id="PTHR39662">
    <property type="entry name" value="DUF354 DOMAIN-CONTAINING PROTEIN-RELATED"/>
    <property type="match status" value="1"/>
</dbReference>
<evidence type="ECO:0000313" key="1">
    <source>
        <dbReference type="EMBL" id="AKB33645.1"/>
    </source>
</evidence>
<dbReference type="PANTHER" id="PTHR39662:SF1">
    <property type="entry name" value="DUF354 DOMAIN-CONTAINING PROTEIN"/>
    <property type="match status" value="1"/>
</dbReference>
<dbReference type="InterPro" id="IPR007152">
    <property type="entry name" value="DUF354"/>
</dbReference>
<reference evidence="1 2" key="1">
    <citation type="submission" date="2014-07" db="EMBL/GenBank/DDBJ databases">
        <title>Methanogenic archaea and the global carbon cycle.</title>
        <authorList>
            <person name="Henriksen J.R."/>
            <person name="Luke J."/>
            <person name="Reinhart S."/>
            <person name="Benedict M.N."/>
            <person name="Youngblut N.D."/>
            <person name="Metcalf M.E."/>
            <person name="Whitaker R.J."/>
            <person name="Metcalf W.W."/>
        </authorList>
    </citation>
    <scope>NUCLEOTIDE SEQUENCE [LARGE SCALE GENOMIC DNA]</scope>
    <source>
        <strain evidence="1 2">HI350</strain>
    </source>
</reference>
<dbReference type="PATRIC" id="fig|1434119.4.peg.3851"/>
<dbReference type="GeneID" id="41607104"/>
<dbReference type="PIRSF" id="PIRSF005357">
    <property type="entry name" value="UCP005357"/>
    <property type="match status" value="1"/>
</dbReference>